<dbReference type="InterPro" id="IPR011042">
    <property type="entry name" value="6-blade_b-propeller_TolB-like"/>
</dbReference>
<dbReference type="EMBL" id="MU032353">
    <property type="protein sequence ID" value="KAF3760360.1"/>
    <property type="molecule type" value="Genomic_DNA"/>
</dbReference>
<keyword evidence="1" id="KW-0732">Signal</keyword>
<dbReference type="SUPFAM" id="SSF63829">
    <property type="entry name" value="Calcium-dependent phosphotriesterase"/>
    <property type="match status" value="1"/>
</dbReference>
<dbReference type="Gene3D" id="2.120.10.30">
    <property type="entry name" value="TolB, C-terminal domain"/>
    <property type="match status" value="1"/>
</dbReference>
<keyword evidence="3" id="KW-1185">Reference proteome</keyword>
<reference evidence="2" key="1">
    <citation type="journal article" date="2020" name="Phytopathology">
        <title>Genome sequence of the chestnut blight fungus Cryphonectria parasitica EP155: A fundamental resource for an archetypical invasive plant pathogen.</title>
        <authorList>
            <person name="Crouch J.A."/>
            <person name="Dawe A."/>
            <person name="Aerts A."/>
            <person name="Barry K."/>
            <person name="Churchill A.C.L."/>
            <person name="Grimwood J."/>
            <person name="Hillman B."/>
            <person name="Milgroom M.G."/>
            <person name="Pangilinan J."/>
            <person name="Smith M."/>
            <person name="Salamov A."/>
            <person name="Schmutz J."/>
            <person name="Yadav J."/>
            <person name="Grigoriev I.V."/>
            <person name="Nuss D."/>
        </authorList>
    </citation>
    <scope>NUCLEOTIDE SEQUENCE</scope>
    <source>
        <strain evidence="2">EP155</strain>
    </source>
</reference>
<proteinExistence type="predicted"/>
<protein>
    <recommendedName>
        <fullName evidence="4">Six-bladed beta-propeller-like protein</fullName>
    </recommendedName>
</protein>
<dbReference type="AlphaFoldDB" id="A0A9P4XT96"/>
<evidence type="ECO:0000256" key="1">
    <source>
        <dbReference type="SAM" id="SignalP"/>
    </source>
</evidence>
<dbReference type="GeneID" id="63839921"/>
<dbReference type="Proteomes" id="UP000803844">
    <property type="component" value="Unassembled WGS sequence"/>
</dbReference>
<dbReference type="RefSeq" id="XP_040771339.1">
    <property type="nucleotide sequence ID" value="XM_040922792.1"/>
</dbReference>
<feature type="signal peptide" evidence="1">
    <location>
        <begin position="1"/>
        <end position="23"/>
    </location>
</feature>
<feature type="chain" id="PRO_5040153297" description="Six-bladed beta-propeller-like protein" evidence="1">
    <location>
        <begin position="24"/>
        <end position="322"/>
    </location>
</feature>
<sequence length="322" mass="34048">MRSQNSLALAAVTLSSLTGSALAQTAKQLFNFTTYVDIENSILRSNGQLLFTTLTGPELYTIDTNADEPTAEVVRYLPGVTALTGIARVDDDKFAVAGGVRGSYSYANETIFTIDFTEATEENPNITVLETVATLPDAIMLNGMAALPSNSHVLVLADSRVGCLWRVDIDTGSVAEAVTSEYFLAPDNATTPIGIDGLKITADGSYAYFTNVYLELLGRIPIADNGSALVATGDAEIVTNFLGDDDWDDFQLNGTIAYGAQDPYYLSSVDLTTGELTVLINDTSIAGGPTSVVLKGDGSTIYLTTRGDSTTEASGQIIEITL</sequence>
<evidence type="ECO:0000313" key="3">
    <source>
        <dbReference type="Proteomes" id="UP000803844"/>
    </source>
</evidence>
<dbReference type="PANTHER" id="PTHR42060:SF1">
    <property type="entry name" value="NHL REPEAT-CONTAINING PROTEIN"/>
    <property type="match status" value="1"/>
</dbReference>
<comment type="caution">
    <text evidence="2">The sequence shown here is derived from an EMBL/GenBank/DDBJ whole genome shotgun (WGS) entry which is preliminary data.</text>
</comment>
<organism evidence="2 3">
    <name type="scientific">Cryphonectria parasitica (strain ATCC 38755 / EP155)</name>
    <dbReference type="NCBI Taxonomy" id="660469"/>
    <lineage>
        <taxon>Eukaryota</taxon>
        <taxon>Fungi</taxon>
        <taxon>Dikarya</taxon>
        <taxon>Ascomycota</taxon>
        <taxon>Pezizomycotina</taxon>
        <taxon>Sordariomycetes</taxon>
        <taxon>Sordariomycetidae</taxon>
        <taxon>Diaporthales</taxon>
        <taxon>Cryphonectriaceae</taxon>
        <taxon>Cryphonectria-Endothia species complex</taxon>
        <taxon>Cryphonectria</taxon>
    </lineage>
</organism>
<evidence type="ECO:0000313" key="2">
    <source>
        <dbReference type="EMBL" id="KAF3760360.1"/>
    </source>
</evidence>
<evidence type="ECO:0008006" key="4">
    <source>
        <dbReference type="Google" id="ProtNLM"/>
    </source>
</evidence>
<dbReference type="PANTHER" id="PTHR42060">
    <property type="entry name" value="NHL REPEAT-CONTAINING PROTEIN-RELATED"/>
    <property type="match status" value="1"/>
</dbReference>
<gene>
    <name evidence="2" type="ORF">M406DRAFT_353883</name>
</gene>
<name>A0A9P4XT96_CRYP1</name>
<accession>A0A9P4XT96</accession>
<dbReference type="OrthoDB" id="9977941at2759"/>
<dbReference type="InterPro" id="IPR052998">
    <property type="entry name" value="Hetero-Diels-Alderase-like"/>
</dbReference>